<sequence length="252" mass="26398">MTGMLRVPRSRGALSGVILVLLGLWGGLAALLGPYFHFAFAPDKAWSFTAGRVWLELLPACALLVGGLILLVSANRATAAAGAWIAALGGAWFVVGGPLSALWSAPDRLGAPVGGTTRQVVEQIALLYGVGAVALFFAAVALGRLAVVGVKDARLAEREAPYVEEAPTVEAPRPVREDRPGPIQATQPLPRRTAPPPMTPPEQPMPRPAEHTVPRAPEPTDRRVAGGSADDTGTFRRPGEDTGTFRRPGEGV</sequence>
<evidence type="ECO:0000313" key="3">
    <source>
        <dbReference type="EMBL" id="GAA4610777.1"/>
    </source>
</evidence>
<feature type="compositionally biased region" description="Pro residues" evidence="1">
    <location>
        <begin position="193"/>
        <end position="207"/>
    </location>
</feature>
<accession>A0ABP8TL01</accession>
<evidence type="ECO:0008006" key="5">
    <source>
        <dbReference type="Google" id="ProtNLM"/>
    </source>
</evidence>
<evidence type="ECO:0000313" key="4">
    <source>
        <dbReference type="Proteomes" id="UP001500212"/>
    </source>
</evidence>
<feature type="transmembrane region" description="Helical" evidence="2">
    <location>
        <begin position="53"/>
        <end position="72"/>
    </location>
</feature>
<proteinExistence type="predicted"/>
<protein>
    <recommendedName>
        <fullName evidence="5">Secreted protein</fullName>
    </recommendedName>
</protein>
<keyword evidence="2" id="KW-1133">Transmembrane helix</keyword>
<feature type="compositionally biased region" description="Basic and acidic residues" evidence="1">
    <location>
        <begin position="233"/>
        <end position="252"/>
    </location>
</feature>
<name>A0ABP8TL01_9ACTN</name>
<dbReference type="Proteomes" id="UP001500212">
    <property type="component" value="Unassembled WGS sequence"/>
</dbReference>
<reference evidence="4" key="1">
    <citation type="journal article" date="2019" name="Int. J. Syst. Evol. Microbiol.">
        <title>The Global Catalogue of Microorganisms (GCM) 10K type strain sequencing project: providing services to taxonomists for standard genome sequencing and annotation.</title>
        <authorList>
            <consortium name="The Broad Institute Genomics Platform"/>
            <consortium name="The Broad Institute Genome Sequencing Center for Infectious Disease"/>
            <person name="Wu L."/>
            <person name="Ma J."/>
        </authorList>
    </citation>
    <scope>NUCLEOTIDE SEQUENCE [LARGE SCALE GENOMIC DNA]</scope>
    <source>
        <strain evidence="4">JCM 17938</strain>
    </source>
</reference>
<evidence type="ECO:0000256" key="2">
    <source>
        <dbReference type="SAM" id="Phobius"/>
    </source>
</evidence>
<gene>
    <name evidence="3" type="ORF">GCM10023195_45450</name>
</gene>
<evidence type="ECO:0000256" key="1">
    <source>
        <dbReference type="SAM" id="MobiDB-lite"/>
    </source>
</evidence>
<organism evidence="3 4">
    <name type="scientific">Actinoallomurus liliacearum</name>
    <dbReference type="NCBI Taxonomy" id="1080073"/>
    <lineage>
        <taxon>Bacteria</taxon>
        <taxon>Bacillati</taxon>
        <taxon>Actinomycetota</taxon>
        <taxon>Actinomycetes</taxon>
        <taxon>Streptosporangiales</taxon>
        <taxon>Thermomonosporaceae</taxon>
        <taxon>Actinoallomurus</taxon>
    </lineage>
</organism>
<comment type="caution">
    <text evidence="3">The sequence shown here is derived from an EMBL/GenBank/DDBJ whole genome shotgun (WGS) entry which is preliminary data.</text>
</comment>
<feature type="transmembrane region" description="Helical" evidence="2">
    <location>
        <begin position="125"/>
        <end position="147"/>
    </location>
</feature>
<feature type="transmembrane region" description="Helical" evidence="2">
    <location>
        <begin position="84"/>
        <end position="105"/>
    </location>
</feature>
<feature type="region of interest" description="Disordered" evidence="1">
    <location>
        <begin position="166"/>
        <end position="252"/>
    </location>
</feature>
<keyword evidence="2" id="KW-0812">Transmembrane</keyword>
<keyword evidence="2" id="KW-0472">Membrane</keyword>
<feature type="compositionally biased region" description="Basic and acidic residues" evidence="1">
    <location>
        <begin position="208"/>
        <end position="224"/>
    </location>
</feature>
<keyword evidence="4" id="KW-1185">Reference proteome</keyword>
<dbReference type="EMBL" id="BAABHJ010000015">
    <property type="protein sequence ID" value="GAA4610777.1"/>
    <property type="molecule type" value="Genomic_DNA"/>
</dbReference>